<keyword evidence="3" id="KW-0597">Phosphoprotein</keyword>
<evidence type="ECO:0000256" key="6">
    <source>
        <dbReference type="ARBA" id="ARBA00023163"/>
    </source>
</evidence>
<evidence type="ECO:0000256" key="7">
    <source>
        <dbReference type="ARBA" id="ARBA00023242"/>
    </source>
</evidence>
<dbReference type="OrthoDB" id="28947at2759"/>
<gene>
    <name evidence="13" type="primary">CEBPZ</name>
    <name evidence="13" type="ORF">TNCT_253551</name>
</gene>
<sequence length="724" mass="84054">MVNTKGKRECLMAMDTLLELFIGDLLLEDRKLRLFSEQPLEHLDEITKGDPAVKKLLKVLWIFEERLKLLYKKFLTNVVAVSHDTIEKTKIKAVSVMSKLLTENCEEEQFLLENIVNKIGDPVPKIGSHACHQLSRVLNQHTNMKTVVVQEVERLIFRPNLSDRAKYYALCFLNQVLLSHEEFALANHLIMIYFGQFKFFVKKGEVNNKMMSALLTGVSRAYPFAKLKNNVIIEQLDAMYRLVHMVDFNISVQALMLIFQVLDSSDSVSDRFYGVLYRKLFDPALANSSRQACVLNLVYRALKKDVAVIRVKAFVKRLLQVALYQAPNLQCGILILISELIKLHPNLLETKRNFDAEDESDEHYEDVSDEDEVQVKQEIKVDEGSDIKPRIQSSWVHKKIKNKSQRKSAYDFDCRNPLHTNTEYQDFWELLFLKQSFHPSVSLFAHQVSNATPIKYSGDPLLDFTTSRFLDRFVYRNPKKTAEIFLSDPKNRIFGPRKFKTPKKMPVLDQQYTQQNETRVPVEERFIYHFLQNRASKTGIDKHDSDIESVASEEFEKLLDEVHHEGEGKDYLNFAKELGLHKSKKRGKRKIASDDASDNLSDEEIEELDMDEDDDLGDAFEDLDNEDLNICDEDFIENDYNVPKKKKKTDRLIDDNLLADADEFATLLEESGNGTLDNLTSEAFQNKDKSSVKQLKWEMKRDRFVRDKRKRKFLGGKSKKFRKS</sequence>
<dbReference type="PANTHER" id="PTHR12048:SF0">
    <property type="entry name" value="CCAAT_ENHANCER-BINDING PROTEIN ZETA"/>
    <property type="match status" value="1"/>
</dbReference>
<evidence type="ECO:0000256" key="5">
    <source>
        <dbReference type="ARBA" id="ARBA00023159"/>
    </source>
</evidence>
<evidence type="ECO:0000256" key="10">
    <source>
        <dbReference type="ARBA" id="ARBA00073389"/>
    </source>
</evidence>
<keyword evidence="4" id="KW-0805">Transcription regulation</keyword>
<dbReference type="InterPro" id="IPR016024">
    <property type="entry name" value="ARM-type_fold"/>
</dbReference>
<dbReference type="Proteomes" id="UP000887116">
    <property type="component" value="Unassembled WGS sequence"/>
</dbReference>
<name>A0A8X6LZP2_TRICU</name>
<evidence type="ECO:0000256" key="2">
    <source>
        <dbReference type="ARBA" id="ARBA00007797"/>
    </source>
</evidence>
<evidence type="ECO:0000256" key="1">
    <source>
        <dbReference type="ARBA" id="ARBA00004123"/>
    </source>
</evidence>
<feature type="region of interest" description="Disordered" evidence="11">
    <location>
        <begin position="586"/>
        <end position="619"/>
    </location>
</feature>
<accession>A0A8X6LZP2</accession>
<keyword evidence="6" id="KW-0804">Transcription</keyword>
<dbReference type="FunFam" id="1.25.10.10:FF:000805">
    <property type="entry name" value="Similar to transcription factor CBF/MAK21"/>
    <property type="match status" value="1"/>
</dbReference>
<keyword evidence="14" id="KW-1185">Reference proteome</keyword>
<evidence type="ECO:0000256" key="11">
    <source>
        <dbReference type="SAM" id="MobiDB-lite"/>
    </source>
</evidence>
<dbReference type="InterPro" id="IPR005612">
    <property type="entry name" value="CCAAT-binding_factor"/>
</dbReference>
<protein>
    <recommendedName>
        <fullName evidence="10">CCAAT/enhancer-binding protein zeta</fullName>
    </recommendedName>
    <alternativeName>
        <fullName evidence="8">CCAAT-box-binding transcription factor</fullName>
    </alternativeName>
</protein>
<comment type="function">
    <text evidence="9">Stimulates transcription from the HSP70 promoter.</text>
</comment>
<evidence type="ECO:0000256" key="3">
    <source>
        <dbReference type="ARBA" id="ARBA00022553"/>
    </source>
</evidence>
<dbReference type="GO" id="GO:0005634">
    <property type="term" value="C:nucleus"/>
    <property type="evidence" value="ECO:0007669"/>
    <property type="project" value="UniProtKB-SubCell"/>
</dbReference>
<dbReference type="EMBL" id="BMAO01008743">
    <property type="protein sequence ID" value="GFR25959.1"/>
    <property type="molecule type" value="Genomic_DNA"/>
</dbReference>
<comment type="subcellular location">
    <subcellularLocation>
        <location evidence="1">Nucleus</location>
    </subcellularLocation>
</comment>
<feature type="domain" description="CCAAT-binding factor" evidence="12">
    <location>
        <begin position="251"/>
        <end position="445"/>
    </location>
</feature>
<dbReference type="PANTHER" id="PTHR12048">
    <property type="entry name" value="CCAAT-BINDING FACTOR-RELATED"/>
    <property type="match status" value="1"/>
</dbReference>
<keyword evidence="7" id="KW-0539">Nucleus</keyword>
<keyword evidence="5" id="KW-0010">Activator</keyword>
<proteinExistence type="inferred from homology"/>
<comment type="similarity">
    <text evidence="2">Belongs to the CBF/MAK21 family.</text>
</comment>
<evidence type="ECO:0000256" key="4">
    <source>
        <dbReference type="ARBA" id="ARBA00023015"/>
    </source>
</evidence>
<evidence type="ECO:0000313" key="14">
    <source>
        <dbReference type="Proteomes" id="UP000887116"/>
    </source>
</evidence>
<evidence type="ECO:0000256" key="9">
    <source>
        <dbReference type="ARBA" id="ARBA00058879"/>
    </source>
</evidence>
<feature type="compositionally biased region" description="Acidic residues" evidence="11">
    <location>
        <begin position="595"/>
        <end position="619"/>
    </location>
</feature>
<organism evidence="13 14">
    <name type="scientific">Trichonephila clavata</name>
    <name type="common">Joro spider</name>
    <name type="synonym">Nephila clavata</name>
    <dbReference type="NCBI Taxonomy" id="2740835"/>
    <lineage>
        <taxon>Eukaryota</taxon>
        <taxon>Metazoa</taxon>
        <taxon>Ecdysozoa</taxon>
        <taxon>Arthropoda</taxon>
        <taxon>Chelicerata</taxon>
        <taxon>Arachnida</taxon>
        <taxon>Araneae</taxon>
        <taxon>Araneomorphae</taxon>
        <taxon>Entelegynae</taxon>
        <taxon>Araneoidea</taxon>
        <taxon>Nephilidae</taxon>
        <taxon>Trichonephila</taxon>
    </lineage>
</organism>
<dbReference type="Pfam" id="PF03914">
    <property type="entry name" value="CBF"/>
    <property type="match status" value="1"/>
</dbReference>
<reference evidence="13" key="1">
    <citation type="submission" date="2020-07" db="EMBL/GenBank/DDBJ databases">
        <title>Multicomponent nature underlies the extraordinary mechanical properties of spider dragline silk.</title>
        <authorList>
            <person name="Kono N."/>
            <person name="Nakamura H."/>
            <person name="Mori M."/>
            <person name="Yoshida Y."/>
            <person name="Ohtoshi R."/>
            <person name="Malay A.D."/>
            <person name="Moran D.A.P."/>
            <person name="Tomita M."/>
            <person name="Numata K."/>
            <person name="Arakawa K."/>
        </authorList>
    </citation>
    <scope>NUCLEOTIDE SEQUENCE</scope>
</reference>
<dbReference type="InterPro" id="IPR040155">
    <property type="entry name" value="CEBPZ/Mak21-like"/>
</dbReference>
<evidence type="ECO:0000256" key="8">
    <source>
        <dbReference type="ARBA" id="ARBA00031941"/>
    </source>
</evidence>
<evidence type="ECO:0000313" key="13">
    <source>
        <dbReference type="EMBL" id="GFR25959.1"/>
    </source>
</evidence>
<comment type="caution">
    <text evidence="13">The sequence shown here is derived from an EMBL/GenBank/DDBJ whole genome shotgun (WGS) entry which is preliminary data.</text>
</comment>
<dbReference type="SUPFAM" id="SSF48371">
    <property type="entry name" value="ARM repeat"/>
    <property type="match status" value="1"/>
</dbReference>
<evidence type="ECO:0000259" key="12">
    <source>
        <dbReference type="Pfam" id="PF03914"/>
    </source>
</evidence>
<dbReference type="AlphaFoldDB" id="A0A8X6LZP2"/>